<evidence type="ECO:0000313" key="4">
    <source>
        <dbReference type="Proteomes" id="UP001251524"/>
    </source>
</evidence>
<dbReference type="RefSeq" id="WP_310064101.1">
    <property type="nucleotide sequence ID" value="NZ_JAVDVY010000003.1"/>
</dbReference>
<name>A0ABU1WEQ9_9GAMM</name>
<reference evidence="3 4" key="1">
    <citation type="submission" date="2023-07" db="EMBL/GenBank/DDBJ databases">
        <title>Sorghum-associated microbial communities from plants grown in Nebraska, USA.</title>
        <authorList>
            <person name="Schachtman D."/>
        </authorList>
    </citation>
    <scope>NUCLEOTIDE SEQUENCE [LARGE SCALE GENOMIC DNA]</scope>
    <source>
        <strain evidence="3 4">BE198</strain>
    </source>
</reference>
<dbReference type="SUPFAM" id="SSF101874">
    <property type="entry name" value="YceI-like"/>
    <property type="match status" value="1"/>
</dbReference>
<sequence length="188" mass="20814">MRRTFLFPILLGLAMPAMAAGDRYTIDPEHTYPSLEMSHMGLSVWRGKFNRTTGSVTLDRAGHAGQVDVRIDADSIDFGLDSMHEHAVTADWLNVAAFPAMTYRGTIRFDGDRPTAVDGQLTLLGVTRPVTLAIRSFKCMRHPVFPKEVCGADAEAELDRGDFGLTRYTQDGMGRIRVRIQVEALKDG</sequence>
<dbReference type="PANTHER" id="PTHR34406">
    <property type="entry name" value="PROTEIN YCEI"/>
    <property type="match status" value="1"/>
</dbReference>
<dbReference type="Gene3D" id="2.40.128.110">
    <property type="entry name" value="Lipid/polyisoprenoid-binding, YceI-like"/>
    <property type="match status" value="1"/>
</dbReference>
<dbReference type="EMBL" id="JAVDVY010000003">
    <property type="protein sequence ID" value="MDR7135991.1"/>
    <property type="molecule type" value="Genomic_DNA"/>
</dbReference>
<evidence type="ECO:0000256" key="1">
    <source>
        <dbReference type="SAM" id="SignalP"/>
    </source>
</evidence>
<keyword evidence="1" id="KW-0732">Signal</keyword>
<dbReference type="InterPro" id="IPR036761">
    <property type="entry name" value="TTHA0802/YceI-like_sf"/>
</dbReference>
<feature type="domain" description="Lipid/polyisoprenoid-binding YceI-like" evidence="2">
    <location>
        <begin position="23"/>
        <end position="185"/>
    </location>
</feature>
<accession>A0ABU1WEQ9</accession>
<proteinExistence type="predicted"/>
<dbReference type="PANTHER" id="PTHR34406:SF2">
    <property type="entry name" value="PERIPLASMIC PROTEIN"/>
    <property type="match status" value="1"/>
</dbReference>
<dbReference type="Proteomes" id="UP001251524">
    <property type="component" value="Unassembled WGS sequence"/>
</dbReference>
<keyword evidence="4" id="KW-1185">Reference proteome</keyword>
<gene>
    <name evidence="3" type="ORF">J2X06_003209</name>
</gene>
<feature type="signal peptide" evidence="1">
    <location>
        <begin position="1"/>
        <end position="19"/>
    </location>
</feature>
<dbReference type="SMART" id="SM00867">
    <property type="entry name" value="YceI"/>
    <property type="match status" value="1"/>
</dbReference>
<organism evidence="3 4">
    <name type="scientific">Lysobacter niastensis</name>
    <dbReference type="NCBI Taxonomy" id="380629"/>
    <lineage>
        <taxon>Bacteria</taxon>
        <taxon>Pseudomonadati</taxon>
        <taxon>Pseudomonadota</taxon>
        <taxon>Gammaproteobacteria</taxon>
        <taxon>Lysobacterales</taxon>
        <taxon>Lysobacteraceae</taxon>
        <taxon>Lysobacter</taxon>
    </lineage>
</organism>
<feature type="chain" id="PRO_5045805318" evidence="1">
    <location>
        <begin position="20"/>
        <end position="188"/>
    </location>
</feature>
<evidence type="ECO:0000313" key="3">
    <source>
        <dbReference type="EMBL" id="MDR7135991.1"/>
    </source>
</evidence>
<comment type="caution">
    <text evidence="3">The sequence shown here is derived from an EMBL/GenBank/DDBJ whole genome shotgun (WGS) entry which is preliminary data.</text>
</comment>
<dbReference type="Pfam" id="PF04264">
    <property type="entry name" value="YceI"/>
    <property type="match status" value="1"/>
</dbReference>
<dbReference type="InterPro" id="IPR007372">
    <property type="entry name" value="Lipid/polyisoprenoid-bd_YceI"/>
</dbReference>
<protein>
    <submittedName>
        <fullName evidence="3">Polyisoprenoid-binding protein YceI</fullName>
    </submittedName>
</protein>
<evidence type="ECO:0000259" key="2">
    <source>
        <dbReference type="SMART" id="SM00867"/>
    </source>
</evidence>